<reference evidence="2 3" key="1">
    <citation type="journal article" date="2010" name="Stand. Genomic Sci.">
        <title>Complete genome sequence of Haliangium ochraceum type strain (SMP-2).</title>
        <authorList>
            <consortium name="US DOE Joint Genome Institute (JGI-PGF)"/>
            <person name="Ivanova N."/>
            <person name="Daum C."/>
            <person name="Lang E."/>
            <person name="Abt B."/>
            <person name="Kopitz M."/>
            <person name="Saunders E."/>
            <person name="Lapidus A."/>
            <person name="Lucas S."/>
            <person name="Glavina Del Rio T."/>
            <person name="Nolan M."/>
            <person name="Tice H."/>
            <person name="Copeland A."/>
            <person name="Cheng J.F."/>
            <person name="Chen F."/>
            <person name="Bruce D."/>
            <person name="Goodwin L."/>
            <person name="Pitluck S."/>
            <person name="Mavromatis K."/>
            <person name="Pati A."/>
            <person name="Mikhailova N."/>
            <person name="Chen A."/>
            <person name="Palaniappan K."/>
            <person name="Land M."/>
            <person name="Hauser L."/>
            <person name="Chang Y.J."/>
            <person name="Jeffries C.D."/>
            <person name="Detter J.C."/>
            <person name="Brettin T."/>
            <person name="Rohde M."/>
            <person name="Goker M."/>
            <person name="Bristow J."/>
            <person name="Markowitz V."/>
            <person name="Eisen J.A."/>
            <person name="Hugenholtz P."/>
            <person name="Kyrpides N.C."/>
            <person name="Klenk H.P."/>
        </authorList>
    </citation>
    <scope>NUCLEOTIDE SEQUENCE [LARGE SCALE GENOMIC DNA]</scope>
    <source>
        <strain evidence="3">DSM 14365 / CIP 107738 / JCM 11303 / AJ 13395 / SMP-2</strain>
    </source>
</reference>
<dbReference type="HOGENOM" id="CLU_059354_0_0_7"/>
<dbReference type="InterPro" id="IPR015943">
    <property type="entry name" value="WD40/YVTN_repeat-like_dom_sf"/>
</dbReference>
<feature type="region of interest" description="Disordered" evidence="1">
    <location>
        <begin position="46"/>
        <end position="65"/>
    </location>
</feature>
<dbReference type="SUPFAM" id="SSF63829">
    <property type="entry name" value="Calcium-dependent phosphotriesterase"/>
    <property type="match status" value="1"/>
</dbReference>
<dbReference type="EMBL" id="CP001804">
    <property type="protein sequence ID" value="ACY14077.1"/>
    <property type="molecule type" value="Genomic_DNA"/>
</dbReference>
<accession>D0LVU3</accession>
<proteinExistence type="predicted"/>
<evidence type="ECO:0008006" key="4">
    <source>
        <dbReference type="Google" id="ProtNLM"/>
    </source>
</evidence>
<organism evidence="2 3">
    <name type="scientific">Haliangium ochraceum (strain DSM 14365 / JCM 11303 / SMP-2)</name>
    <dbReference type="NCBI Taxonomy" id="502025"/>
    <lineage>
        <taxon>Bacteria</taxon>
        <taxon>Pseudomonadati</taxon>
        <taxon>Myxococcota</taxon>
        <taxon>Polyangia</taxon>
        <taxon>Haliangiales</taxon>
        <taxon>Kofleriaceae</taxon>
        <taxon>Haliangium</taxon>
    </lineage>
</organism>
<dbReference type="AlphaFoldDB" id="D0LVU3"/>
<dbReference type="Proteomes" id="UP000001880">
    <property type="component" value="Chromosome"/>
</dbReference>
<dbReference type="STRING" id="502025.Hoch_1525"/>
<name>D0LVU3_HALO1</name>
<gene>
    <name evidence="2" type="ordered locus">Hoch_1525</name>
</gene>
<dbReference type="KEGG" id="hoh:Hoch_1525"/>
<protein>
    <recommendedName>
        <fullName evidence="4">SMP-30/Gluconolactonase/LRE-like region domain-containing protein</fullName>
    </recommendedName>
</protein>
<dbReference type="Gene3D" id="2.130.10.10">
    <property type="entry name" value="YVTN repeat-like/Quinoprotein amine dehydrogenase"/>
    <property type="match status" value="1"/>
</dbReference>
<dbReference type="eggNOG" id="COG3391">
    <property type="taxonomic scope" value="Bacteria"/>
</dbReference>
<evidence type="ECO:0000313" key="2">
    <source>
        <dbReference type="EMBL" id="ACY14077.1"/>
    </source>
</evidence>
<sequence>MLPAMPTNDLIDSRVRPHRSLVAARGLGAALASLCLAFAGGCGDNDQPSAPDAAPAPADAAAPDAAAPDAAASDAGVLGPHLLVASSRDDQVLRFDQDSGAFIDVFIPAGSGGLDDPDTLVVRGDYLYVAGGTTLEDSGIYRYELASGSFVDVFASGGGLLRPYGFAFGPDDRLYVSSFRSDQILRYDATTGAFIDVFASGDGEAGGVNGPNGMVFDAEGRLYLSTQGSVAVDGEVSYPGLPSEVLRFDIGDGSSEVFAEQPTPMDSSAGYVSLLGLSFGPDCEGGACDLFVSDFANGIRRYDSDGALIGSIDTSYTGTPSSNLTGSISFGDDGSLFAVGFADSGANEGVILRWDGATGEPRPAAELSGALLVEDSEPELIRPIGILAISP</sequence>
<evidence type="ECO:0000313" key="3">
    <source>
        <dbReference type="Proteomes" id="UP000001880"/>
    </source>
</evidence>
<evidence type="ECO:0000256" key="1">
    <source>
        <dbReference type="SAM" id="MobiDB-lite"/>
    </source>
</evidence>
<keyword evidence="3" id="KW-1185">Reference proteome</keyword>
<feature type="compositionally biased region" description="Low complexity" evidence="1">
    <location>
        <begin position="48"/>
        <end position="65"/>
    </location>
</feature>